<dbReference type="Pfam" id="PF23286">
    <property type="entry name" value="LRR_13"/>
    <property type="match status" value="1"/>
</dbReference>
<dbReference type="PANTHER" id="PTHR11439">
    <property type="entry name" value="GAG-POL-RELATED RETROTRANSPOSON"/>
    <property type="match status" value="1"/>
</dbReference>
<evidence type="ECO:0000256" key="1">
    <source>
        <dbReference type="ARBA" id="ARBA00022821"/>
    </source>
</evidence>
<evidence type="ECO:0000313" key="5">
    <source>
        <dbReference type="Proteomes" id="UP001234989"/>
    </source>
</evidence>
<dbReference type="PANTHER" id="PTHR11439:SF463">
    <property type="entry name" value="REVERSE TRANSCRIPTASE TY1_COPIA-TYPE DOMAIN-CONTAINING PROTEIN"/>
    <property type="match status" value="1"/>
</dbReference>
<keyword evidence="5" id="KW-1185">Reference proteome</keyword>
<dbReference type="InterPro" id="IPR058546">
    <property type="entry name" value="RPS4B/Roq1-like_LRR"/>
</dbReference>
<dbReference type="EMBL" id="CP133617">
    <property type="protein sequence ID" value="WMV32332.1"/>
    <property type="molecule type" value="Genomic_DNA"/>
</dbReference>
<evidence type="ECO:0000313" key="4">
    <source>
        <dbReference type="EMBL" id="WMV32332.1"/>
    </source>
</evidence>
<name>A0AAF0TTB4_SOLVR</name>
<dbReference type="CDD" id="cd09272">
    <property type="entry name" value="RNase_HI_RT_Ty1"/>
    <property type="match status" value="1"/>
</dbReference>
<evidence type="ECO:0000256" key="2">
    <source>
        <dbReference type="SAM" id="MobiDB-lite"/>
    </source>
</evidence>
<feature type="region of interest" description="Disordered" evidence="2">
    <location>
        <begin position="1"/>
        <end position="22"/>
    </location>
</feature>
<evidence type="ECO:0000259" key="3">
    <source>
        <dbReference type="Pfam" id="PF23286"/>
    </source>
</evidence>
<dbReference type="AlphaFoldDB" id="A0AAF0TTB4"/>
<organism evidence="4 5">
    <name type="scientific">Solanum verrucosum</name>
    <dbReference type="NCBI Taxonomy" id="315347"/>
    <lineage>
        <taxon>Eukaryota</taxon>
        <taxon>Viridiplantae</taxon>
        <taxon>Streptophyta</taxon>
        <taxon>Embryophyta</taxon>
        <taxon>Tracheophyta</taxon>
        <taxon>Spermatophyta</taxon>
        <taxon>Magnoliopsida</taxon>
        <taxon>eudicotyledons</taxon>
        <taxon>Gunneridae</taxon>
        <taxon>Pentapetalae</taxon>
        <taxon>asterids</taxon>
        <taxon>lamiids</taxon>
        <taxon>Solanales</taxon>
        <taxon>Solanaceae</taxon>
        <taxon>Solanoideae</taxon>
        <taxon>Solaneae</taxon>
        <taxon>Solanum</taxon>
    </lineage>
</organism>
<dbReference type="Gene3D" id="3.80.10.10">
    <property type="entry name" value="Ribonuclease Inhibitor"/>
    <property type="match status" value="1"/>
</dbReference>
<protein>
    <recommendedName>
        <fullName evidence="3">Disease resistance protein RPS4B/Roq1-like leucine-rich repeats domain-containing protein</fullName>
    </recommendedName>
</protein>
<dbReference type="InterPro" id="IPR032675">
    <property type="entry name" value="LRR_dom_sf"/>
</dbReference>
<gene>
    <name evidence="4" type="ORF">MTR67_025717</name>
</gene>
<accession>A0AAF0TTB4</accession>
<keyword evidence="1" id="KW-0611">Plant defense</keyword>
<proteinExistence type="predicted"/>
<dbReference type="Proteomes" id="UP001234989">
    <property type="component" value="Chromosome 6"/>
</dbReference>
<reference evidence="4" key="1">
    <citation type="submission" date="2023-08" db="EMBL/GenBank/DDBJ databases">
        <title>A de novo genome assembly of Solanum verrucosum Schlechtendal, a Mexican diploid species geographically isolated from the other diploid A-genome species in potato relatives.</title>
        <authorList>
            <person name="Hosaka K."/>
        </authorList>
    </citation>
    <scope>NUCLEOTIDE SEQUENCE</scope>
    <source>
        <tissue evidence="4">Young leaves</tissue>
    </source>
</reference>
<sequence>MVEANPMRTPMASGSCPMSSDDSLLGDPKEYHRIVGILQYLHLTSPDVAFVISKLSQFTSAPTIGGARISVKGASHLICTPSLTQWAGNRDDRSSTTTYIVFLGSNRISWSSKKQRVVARSSKEVEYRAIASASTEICWVGVFAISTMARSQLLYKASADTGFHGDAEFRAFESEEISLESFPCVNVESLQYLNLEFCHSLEKFPDILGRMTPALEIMVRGTGIREIPSSIIQHQTHLTFLELSSMSNLVALPGCICMLKGLVKLNVSHCSKLVALPSNIGMLKGLVKLMLGFKGVNRK</sequence>
<feature type="domain" description="Disease resistance protein RPS4B/Roq1-like leucine-rich repeats" evidence="3">
    <location>
        <begin position="188"/>
        <end position="274"/>
    </location>
</feature>
<dbReference type="SUPFAM" id="SSF52058">
    <property type="entry name" value="L domain-like"/>
    <property type="match status" value="1"/>
</dbReference>